<comment type="caution">
    <text evidence="7">The sequence shown here is derived from an EMBL/GenBank/DDBJ whole genome shotgun (WGS) entry which is preliminary data.</text>
</comment>
<dbReference type="PANTHER" id="PTHR13937:SF0">
    <property type="entry name" value="EUKARYOTIC TRANSLATION INITIATION FACTOR 3 SUBUNIT C-RELATED"/>
    <property type="match status" value="1"/>
</dbReference>
<keyword evidence="4" id="KW-0175">Coiled coil</keyword>
<evidence type="ECO:0000256" key="5">
    <source>
        <dbReference type="SAM" id="MobiDB-lite"/>
    </source>
</evidence>
<dbReference type="Pfam" id="PF05470">
    <property type="entry name" value="eIF-3c_N"/>
    <property type="match status" value="2"/>
</dbReference>
<accession>A0AAV5R2G7</accession>
<dbReference type="GO" id="GO:0003723">
    <property type="term" value="F:RNA binding"/>
    <property type="evidence" value="ECO:0007669"/>
    <property type="project" value="InterPro"/>
</dbReference>
<evidence type="ECO:0000313" key="7">
    <source>
        <dbReference type="EMBL" id="GMM45482.1"/>
    </source>
</evidence>
<dbReference type="GO" id="GO:0003743">
    <property type="term" value="F:translation initiation factor activity"/>
    <property type="evidence" value="ECO:0007669"/>
    <property type="project" value="UniProtKB-KW"/>
</dbReference>
<feature type="compositionally biased region" description="Polar residues" evidence="5">
    <location>
        <begin position="33"/>
        <end position="44"/>
    </location>
</feature>
<feature type="coiled-coil region" evidence="4">
    <location>
        <begin position="237"/>
        <end position="281"/>
    </location>
</feature>
<gene>
    <name evidence="7" type="ORF">DAPK24_020570</name>
</gene>
<feature type="region of interest" description="Disordered" evidence="5">
    <location>
        <begin position="33"/>
        <end position="113"/>
    </location>
</feature>
<dbReference type="InterPro" id="IPR008905">
    <property type="entry name" value="EIF3C_N_dom"/>
</dbReference>
<dbReference type="GO" id="GO:0031369">
    <property type="term" value="F:translation initiation factor binding"/>
    <property type="evidence" value="ECO:0007669"/>
    <property type="project" value="InterPro"/>
</dbReference>
<keyword evidence="1" id="KW-0963">Cytoplasm</keyword>
<evidence type="ECO:0000313" key="8">
    <source>
        <dbReference type="Proteomes" id="UP001378960"/>
    </source>
</evidence>
<feature type="region of interest" description="Disordered" evidence="5">
    <location>
        <begin position="1"/>
        <end position="21"/>
    </location>
</feature>
<feature type="compositionally biased region" description="Acidic residues" evidence="5">
    <location>
        <begin position="72"/>
        <end position="106"/>
    </location>
</feature>
<evidence type="ECO:0000256" key="4">
    <source>
        <dbReference type="SAM" id="Coils"/>
    </source>
</evidence>
<dbReference type="AlphaFoldDB" id="A0AAV5R2G7"/>
<evidence type="ECO:0000259" key="6">
    <source>
        <dbReference type="Pfam" id="PF05470"/>
    </source>
</evidence>
<evidence type="ECO:0000256" key="1">
    <source>
        <dbReference type="ARBA" id="ARBA00022490"/>
    </source>
</evidence>
<dbReference type="PANTHER" id="PTHR13937">
    <property type="entry name" value="EUKARYOTIC TRANSLATION INITATION FACTOR 3, SUBUNIT 8 EIF3S8 -RELATED"/>
    <property type="match status" value="1"/>
</dbReference>
<feature type="domain" description="Eukaryotic translation initiation factor 3 subunit C N-terminal" evidence="6">
    <location>
        <begin position="125"/>
        <end position="281"/>
    </location>
</feature>
<sequence length="910" mass="104714">MSSFFHTSYESDTSSDEESLYYSDDERYLKQLQNKKSVNIQISNDTDDESSDEELLSDSSDDEKIKLKKEEDVEEASGDDDDDDNSDDSDDWSNDDDSDSDSDDSDAPPRGRSYFLKKDFLKGGNDSDSDSGDEKKIVKSAKEKYLDELLNLSNNIENLSMVEEWVKIGNEFDKLFKLAYKHNQYHILIPRSYIKAISILDDLINKSKNDNDDEDDDENNNKKVLSSSESKSLNILKQKIKKEVKTYNDEVLTYKKDPEAYENIKDDSNLINNENQDQNNQLIVSAENLFFIVQSIIDSRGKKGIDLNEHLNTLNKLLDLTNSTYEKIIILNLLISLRYELNSKDKFMSINEWLLTLNDISKLLDILDNDKSYVITENAPSNDNFTKPPPANENGLHLIGGSISSFVERLSDELTTHLLYIDPNSSEYIKTLQNDSKLYSIIIRCQSYLTRIISIDNYSKPEGEQINRIIIKRLENIYYKPIKLIIFSELNNNNNNINNIPKINSSEIDENLNKLNTNNLIDSLCSHIYKYSNGISSSIYRKRAALMQSYYYSITNQFFKARDILHLTHVQATIHTSEPGVQVLFNRAIVQLGLAAFRSGLIEETQIILHEVVTSQHTRDLLGQGRIYFNNNLNNQTNNIVNNTNNNQFNNYNNLNTNNISENGKFVPFHTHVNIELVDIVYYISSLLIEVPLIALQSYQSSTNGANNLLNNELQSQSQNINKNTSRSFKRILDYTERQYFQGPPEETRDYIFDAYHKLIKFNWFESSKILSNLKVWVMMPGISTINENGENGLELLKEMLIKLCKFQSLKTWAYVNAGIIKNYSIKKLSKRFELNEDDICGILGSLISNEEIKGYLKINDDNNSKWIIFENKENGINQIIRGLTTKVNSILERNEKLSLGGYQIMLKKK</sequence>
<evidence type="ECO:0000256" key="3">
    <source>
        <dbReference type="ARBA" id="ARBA00022917"/>
    </source>
</evidence>
<protein>
    <submittedName>
        <fullName evidence="7">Translation initiation factor eIF3 core subunit C</fullName>
    </submittedName>
</protein>
<organism evidence="7 8">
    <name type="scientific">Pichia kluyveri</name>
    <name type="common">Yeast</name>
    <dbReference type="NCBI Taxonomy" id="36015"/>
    <lineage>
        <taxon>Eukaryota</taxon>
        <taxon>Fungi</taxon>
        <taxon>Dikarya</taxon>
        <taxon>Ascomycota</taxon>
        <taxon>Saccharomycotina</taxon>
        <taxon>Pichiomycetes</taxon>
        <taxon>Pichiales</taxon>
        <taxon>Pichiaceae</taxon>
        <taxon>Pichia</taxon>
    </lineage>
</organism>
<evidence type="ECO:0000256" key="2">
    <source>
        <dbReference type="ARBA" id="ARBA00022540"/>
    </source>
</evidence>
<feature type="compositionally biased region" description="Acidic residues" evidence="5">
    <location>
        <begin position="45"/>
        <end position="61"/>
    </location>
</feature>
<name>A0AAV5R2G7_PICKL</name>
<dbReference type="Proteomes" id="UP001378960">
    <property type="component" value="Unassembled WGS sequence"/>
</dbReference>
<feature type="domain" description="Eukaryotic translation initiation factor 3 subunit C N-terminal" evidence="6">
    <location>
        <begin position="288"/>
        <end position="698"/>
    </location>
</feature>
<dbReference type="InterPro" id="IPR027516">
    <property type="entry name" value="EIF3C"/>
</dbReference>
<feature type="compositionally biased region" description="Basic and acidic residues" evidence="5">
    <location>
        <begin position="62"/>
        <end position="71"/>
    </location>
</feature>
<keyword evidence="3" id="KW-0648">Protein biosynthesis</keyword>
<dbReference type="GO" id="GO:0005852">
    <property type="term" value="C:eukaryotic translation initiation factor 3 complex"/>
    <property type="evidence" value="ECO:0007669"/>
    <property type="project" value="InterPro"/>
</dbReference>
<keyword evidence="8" id="KW-1185">Reference proteome</keyword>
<dbReference type="EMBL" id="BTGB01000002">
    <property type="protein sequence ID" value="GMM45482.1"/>
    <property type="molecule type" value="Genomic_DNA"/>
</dbReference>
<keyword evidence="2 7" id="KW-0396">Initiation factor</keyword>
<reference evidence="7 8" key="1">
    <citation type="journal article" date="2023" name="Elife">
        <title>Identification of key yeast species and microbe-microbe interactions impacting larval growth of Drosophila in the wild.</title>
        <authorList>
            <person name="Mure A."/>
            <person name="Sugiura Y."/>
            <person name="Maeda R."/>
            <person name="Honda K."/>
            <person name="Sakurai N."/>
            <person name="Takahashi Y."/>
            <person name="Watada M."/>
            <person name="Katoh T."/>
            <person name="Gotoh A."/>
            <person name="Gotoh Y."/>
            <person name="Taniguchi I."/>
            <person name="Nakamura K."/>
            <person name="Hayashi T."/>
            <person name="Katayama T."/>
            <person name="Uemura T."/>
            <person name="Hattori Y."/>
        </authorList>
    </citation>
    <scope>NUCLEOTIDE SEQUENCE [LARGE SCALE GENOMIC DNA]</scope>
    <source>
        <strain evidence="7 8">PK-24</strain>
    </source>
</reference>
<proteinExistence type="predicted"/>